<dbReference type="AlphaFoldDB" id="E3J4L7"/>
<dbReference type="InterPro" id="IPR002541">
    <property type="entry name" value="Cyt_c_assembly"/>
</dbReference>
<evidence type="ECO:0000256" key="3">
    <source>
        <dbReference type="ARBA" id="ARBA00022748"/>
    </source>
</evidence>
<dbReference type="InParanoid" id="E3J4L7"/>
<feature type="transmembrane region" description="Helical" evidence="6">
    <location>
        <begin position="345"/>
        <end position="363"/>
    </location>
</feature>
<keyword evidence="4 6" id="KW-1133">Transmembrane helix</keyword>
<proteinExistence type="predicted"/>
<feature type="transmembrane region" description="Helical" evidence="6">
    <location>
        <begin position="14"/>
        <end position="35"/>
    </location>
</feature>
<feature type="domain" description="Cytochrome c assembly protein" evidence="7">
    <location>
        <begin position="149"/>
        <end position="371"/>
    </location>
</feature>
<dbReference type="NCBIfam" id="TIGR03144">
    <property type="entry name" value="cytochr_II_ccsB"/>
    <property type="match status" value="1"/>
</dbReference>
<dbReference type="EMBL" id="CP002299">
    <property type="protein sequence ID" value="ADP84281.1"/>
    <property type="molecule type" value="Genomic_DNA"/>
</dbReference>
<evidence type="ECO:0000313" key="9">
    <source>
        <dbReference type="Proteomes" id="UP000002484"/>
    </source>
</evidence>
<feature type="transmembrane region" description="Helical" evidence="6">
    <location>
        <begin position="285"/>
        <end position="308"/>
    </location>
</feature>
<feature type="transmembrane region" description="Helical" evidence="6">
    <location>
        <begin position="320"/>
        <end position="338"/>
    </location>
</feature>
<dbReference type="eggNOG" id="COG0755">
    <property type="taxonomic scope" value="Bacteria"/>
</dbReference>
<evidence type="ECO:0000256" key="2">
    <source>
        <dbReference type="ARBA" id="ARBA00022692"/>
    </source>
</evidence>
<dbReference type="PANTHER" id="PTHR30071">
    <property type="entry name" value="HEME EXPORTER PROTEIN C"/>
    <property type="match status" value="1"/>
</dbReference>
<dbReference type="FunCoup" id="E3J4L7">
    <property type="interactions" value="3"/>
</dbReference>
<dbReference type="InterPro" id="IPR017562">
    <property type="entry name" value="Cyt_c_biogenesis_CcsA"/>
</dbReference>
<evidence type="ECO:0000256" key="4">
    <source>
        <dbReference type="ARBA" id="ARBA00022989"/>
    </source>
</evidence>
<dbReference type="GO" id="GO:0020037">
    <property type="term" value="F:heme binding"/>
    <property type="evidence" value="ECO:0007669"/>
    <property type="project" value="InterPro"/>
</dbReference>
<dbReference type="Proteomes" id="UP000002484">
    <property type="component" value="Chromosome"/>
</dbReference>
<evidence type="ECO:0000259" key="7">
    <source>
        <dbReference type="Pfam" id="PF01578"/>
    </source>
</evidence>
<feature type="transmembrane region" description="Helical" evidence="6">
    <location>
        <begin position="155"/>
        <end position="172"/>
    </location>
</feature>
<dbReference type="InterPro" id="IPR045062">
    <property type="entry name" value="Cyt_c_biogenesis_CcsA/CcmC"/>
</dbReference>
<evidence type="ECO:0000256" key="6">
    <source>
        <dbReference type="SAM" id="Phobius"/>
    </source>
</evidence>
<dbReference type="STRING" id="298654.FraEuI1c_6297"/>
<keyword evidence="9" id="KW-1185">Reference proteome</keyword>
<feature type="transmembrane region" description="Helical" evidence="6">
    <location>
        <begin position="179"/>
        <end position="202"/>
    </location>
</feature>
<evidence type="ECO:0000256" key="5">
    <source>
        <dbReference type="ARBA" id="ARBA00023136"/>
    </source>
</evidence>
<dbReference type="PANTHER" id="PTHR30071:SF1">
    <property type="entry name" value="CYTOCHROME B_B6 PROTEIN-RELATED"/>
    <property type="match status" value="1"/>
</dbReference>
<dbReference type="HOGENOM" id="CLU_049710_0_0_11"/>
<protein>
    <submittedName>
        <fullName evidence="8">Cytochrome c-type biogenesis protein CcsB</fullName>
    </submittedName>
</protein>
<dbReference type="Pfam" id="PF01578">
    <property type="entry name" value="Cytochrom_C_asm"/>
    <property type="match status" value="1"/>
</dbReference>
<comment type="subcellular location">
    <subcellularLocation>
        <location evidence="1">Membrane</location>
        <topology evidence="1">Multi-pass membrane protein</topology>
    </subcellularLocation>
</comment>
<dbReference type="KEGG" id="fri:FraEuI1c_6297"/>
<reference evidence="8 9" key="1">
    <citation type="submission" date="2010-10" db="EMBL/GenBank/DDBJ databases">
        <title>Complete sequence of Frankia sp. EuI1c.</title>
        <authorList>
            <consortium name="US DOE Joint Genome Institute"/>
            <person name="Lucas S."/>
            <person name="Copeland A."/>
            <person name="Lapidus A."/>
            <person name="Cheng J.-F."/>
            <person name="Bruce D."/>
            <person name="Goodwin L."/>
            <person name="Pitluck S."/>
            <person name="Chertkov O."/>
            <person name="Detter J.C."/>
            <person name="Han C."/>
            <person name="Tapia R."/>
            <person name="Land M."/>
            <person name="Hauser L."/>
            <person name="Jeffries C."/>
            <person name="Kyrpides N."/>
            <person name="Ivanova N."/>
            <person name="Mikhailova N."/>
            <person name="Beauchemin N."/>
            <person name="Sen A."/>
            <person name="Sur S.A."/>
            <person name="Gtari M."/>
            <person name="Wall L."/>
            <person name="Tisa L."/>
            <person name="Woyke T."/>
        </authorList>
    </citation>
    <scope>NUCLEOTIDE SEQUENCE [LARGE SCALE GENOMIC DNA]</scope>
    <source>
        <strain evidence="9">DSM 45817 / CECT 9037 / EuI1c</strain>
    </source>
</reference>
<gene>
    <name evidence="8" type="ordered locus">FraEuI1c_6297</name>
</gene>
<keyword evidence="5 6" id="KW-0472">Membrane</keyword>
<dbReference type="OrthoDB" id="9814290at2"/>
<keyword evidence="2 6" id="KW-0812">Transmembrane</keyword>
<sequence>MAVNEGLASLSDHLYGGAMALYAAGMLGYAAEFAFSRFGRAGAEAEAATTSATATPATATAKPAREPALVGATAAGAAGDVPAPAKAAAPAAGVAGPASGGSDFDGADDEQPARALLVGRIAVVLTVLGWALHLSSVVTRGFAAGRVPWGNMYEFSSMICLIAISAFLVLLVRFDVRWLGVFVTFPVLVYMGLAGTVLYVAAGPLVPALNSYWLKIHVVAAILASGIYLVSAVTTVLFLVKNRWEHQLAEVAAGRAEVTAAMRSRGGIVMKLPAAASLDTLTYRLIALGFPVWTFAVIAGAIWAEAAWGRYWGWDPKETWSFITWVCYAAYLHARATAGWRGKKAAAVSLVAFSALFVDYYVVNLFLTGLHSYAGVSA</sequence>
<keyword evidence="3" id="KW-0201">Cytochrome c-type biogenesis</keyword>
<dbReference type="GO" id="GO:0005886">
    <property type="term" value="C:plasma membrane"/>
    <property type="evidence" value="ECO:0007669"/>
    <property type="project" value="TreeGrafter"/>
</dbReference>
<evidence type="ECO:0000313" key="8">
    <source>
        <dbReference type="EMBL" id="ADP84281.1"/>
    </source>
</evidence>
<feature type="transmembrane region" description="Helical" evidence="6">
    <location>
        <begin position="214"/>
        <end position="240"/>
    </location>
</feature>
<organism evidence="8 9">
    <name type="scientific">Pseudofrankia inefficax (strain DSM 45817 / CECT 9037 / DDB 130130 / EuI1c)</name>
    <name type="common">Frankia inefficax</name>
    <dbReference type="NCBI Taxonomy" id="298654"/>
    <lineage>
        <taxon>Bacteria</taxon>
        <taxon>Bacillati</taxon>
        <taxon>Actinomycetota</taxon>
        <taxon>Actinomycetes</taxon>
        <taxon>Frankiales</taxon>
        <taxon>Frankiaceae</taxon>
        <taxon>Pseudofrankia</taxon>
    </lineage>
</organism>
<accession>E3J4L7</accession>
<dbReference type="GO" id="GO:0017004">
    <property type="term" value="P:cytochrome complex assembly"/>
    <property type="evidence" value="ECO:0007669"/>
    <property type="project" value="UniProtKB-KW"/>
</dbReference>
<name>E3J4L7_PSEI1</name>
<evidence type="ECO:0000256" key="1">
    <source>
        <dbReference type="ARBA" id="ARBA00004141"/>
    </source>
</evidence>
<feature type="transmembrane region" description="Helical" evidence="6">
    <location>
        <begin position="121"/>
        <end position="143"/>
    </location>
</feature>
<dbReference type="RefSeq" id="WP_013427394.1">
    <property type="nucleotide sequence ID" value="NC_014666.1"/>
</dbReference>